<organism evidence="8">
    <name type="scientific">Leptocylindrus danicus</name>
    <dbReference type="NCBI Taxonomy" id="163516"/>
    <lineage>
        <taxon>Eukaryota</taxon>
        <taxon>Sar</taxon>
        <taxon>Stramenopiles</taxon>
        <taxon>Ochrophyta</taxon>
        <taxon>Bacillariophyta</taxon>
        <taxon>Coscinodiscophyceae</taxon>
        <taxon>Chaetocerotophycidae</taxon>
        <taxon>Leptocylindrales</taxon>
        <taxon>Leptocylindraceae</taxon>
        <taxon>Leptocylindrus</taxon>
    </lineage>
</organism>
<evidence type="ECO:0000256" key="5">
    <source>
        <dbReference type="ARBA" id="ARBA00023136"/>
    </source>
</evidence>
<evidence type="ECO:0000256" key="4">
    <source>
        <dbReference type="ARBA" id="ARBA00022989"/>
    </source>
</evidence>
<keyword evidence="5 7" id="KW-0472">Membrane</keyword>
<dbReference type="Pfam" id="PF03062">
    <property type="entry name" value="MBOAT"/>
    <property type="match status" value="1"/>
</dbReference>
<dbReference type="PANTHER" id="PTHR13906">
    <property type="entry name" value="PORCUPINE"/>
    <property type="match status" value="1"/>
</dbReference>
<dbReference type="GO" id="GO:0030258">
    <property type="term" value="P:lipid modification"/>
    <property type="evidence" value="ECO:0007669"/>
    <property type="project" value="TreeGrafter"/>
</dbReference>
<name>A0A7S2KZC7_9STRA</name>
<dbReference type="InterPro" id="IPR049941">
    <property type="entry name" value="LPLAT_7/PORCN-like"/>
</dbReference>
<dbReference type="AlphaFoldDB" id="A0A7S2KZC7"/>
<comment type="subcellular location">
    <subcellularLocation>
        <location evidence="1">Membrane</location>
        <topology evidence="1">Multi-pass membrane protein</topology>
    </subcellularLocation>
</comment>
<accession>A0A7S2KZC7</accession>
<evidence type="ECO:0008006" key="9">
    <source>
        <dbReference type="Google" id="ProtNLM"/>
    </source>
</evidence>
<feature type="transmembrane region" description="Helical" evidence="7">
    <location>
        <begin position="56"/>
        <end position="76"/>
    </location>
</feature>
<feature type="transmembrane region" description="Helical" evidence="7">
    <location>
        <begin position="83"/>
        <end position="103"/>
    </location>
</feature>
<proteinExistence type="predicted"/>
<feature type="transmembrane region" description="Helical" evidence="7">
    <location>
        <begin position="476"/>
        <end position="495"/>
    </location>
</feature>
<evidence type="ECO:0000256" key="7">
    <source>
        <dbReference type="SAM" id="Phobius"/>
    </source>
</evidence>
<gene>
    <name evidence="8" type="ORF">LDAN0321_LOCUS12982</name>
</gene>
<evidence type="ECO:0000256" key="3">
    <source>
        <dbReference type="ARBA" id="ARBA00022692"/>
    </source>
</evidence>
<dbReference type="GO" id="GO:0016020">
    <property type="term" value="C:membrane"/>
    <property type="evidence" value="ECO:0007669"/>
    <property type="project" value="UniProtKB-SubCell"/>
</dbReference>
<dbReference type="PANTHER" id="PTHR13906:SF4">
    <property type="entry name" value="LYSOPHOSPHOLIPID ACYLTRANSFERASE 6"/>
    <property type="match status" value="1"/>
</dbReference>
<keyword evidence="2" id="KW-0808">Transferase</keyword>
<dbReference type="GO" id="GO:0016746">
    <property type="term" value="F:acyltransferase activity"/>
    <property type="evidence" value="ECO:0007669"/>
    <property type="project" value="UniProtKB-KW"/>
</dbReference>
<keyword evidence="4 7" id="KW-1133">Transmembrane helix</keyword>
<protein>
    <recommendedName>
        <fullName evidence="9">Lysophospholipid acyltransferase</fullName>
    </recommendedName>
</protein>
<feature type="transmembrane region" description="Helical" evidence="7">
    <location>
        <begin position="109"/>
        <end position="134"/>
    </location>
</feature>
<evidence type="ECO:0000256" key="6">
    <source>
        <dbReference type="ARBA" id="ARBA00023315"/>
    </source>
</evidence>
<sequence>MESFVPPQVHAAVMDSIEFIYSLEKYVAPTVILVPPIIKEQLTVLSEATGFDTDTLSFLLGLMLCYPLGMVMAALPYGKIKHLFSFLLGVFLLQFTIGVEWIHQLITSLVAYVMFLVLPRGTTRWAVPVFLMLYMSGAHLHRQFTNYLGYDMDFTSNQMVITMKLYMLAYNLYDGHLIKEGKPDRAAKKCAKYAVEDLPPLIEFLGYTFCFSTALAGPAFEFTTYAAACDGSLFYDKDGNLKGKIPNRFWPSLWPFLKSLMNVGAFVVGSGMFPLLDPADPQNNTPVVISSEFLVRPFWYRAAYIWAGLVFVRQKYYFAWTNAEGASNIWYAGFEGFADSGEALGWDNTSNIDILGFETAPSIRILSAVWNKKTANWLSRYVYIRSGGSLIATYGLSAFWHGFYPGYYMFFLTIPLLTVCERVGRKKLSSRFNSSGEKWTPWGIVCIIATSLSANYSVIPFALLAYEWSFEAWGSLYYYGHILALLFYLVVQYLVPSPKTKEA</sequence>
<evidence type="ECO:0000313" key="8">
    <source>
        <dbReference type="EMBL" id="CAD9589699.1"/>
    </source>
</evidence>
<evidence type="ECO:0000256" key="2">
    <source>
        <dbReference type="ARBA" id="ARBA00022679"/>
    </source>
</evidence>
<feature type="transmembrane region" description="Helical" evidence="7">
    <location>
        <begin position="382"/>
        <end position="400"/>
    </location>
</feature>
<reference evidence="8" key="1">
    <citation type="submission" date="2021-01" db="EMBL/GenBank/DDBJ databases">
        <authorList>
            <person name="Corre E."/>
            <person name="Pelletier E."/>
            <person name="Niang G."/>
            <person name="Scheremetjew M."/>
            <person name="Finn R."/>
            <person name="Kale V."/>
            <person name="Holt S."/>
            <person name="Cochrane G."/>
            <person name="Meng A."/>
            <person name="Brown T."/>
            <person name="Cohen L."/>
        </authorList>
    </citation>
    <scope>NUCLEOTIDE SEQUENCE</scope>
    <source>
        <strain evidence="8">B650</strain>
    </source>
</reference>
<keyword evidence="3 7" id="KW-0812">Transmembrane</keyword>
<feature type="transmembrane region" description="Helical" evidence="7">
    <location>
        <begin position="444"/>
        <end position="464"/>
    </location>
</feature>
<evidence type="ECO:0000256" key="1">
    <source>
        <dbReference type="ARBA" id="ARBA00004141"/>
    </source>
</evidence>
<dbReference type="EMBL" id="HBGY01020582">
    <property type="protein sequence ID" value="CAD9589699.1"/>
    <property type="molecule type" value="Transcribed_RNA"/>
</dbReference>
<dbReference type="InterPro" id="IPR004299">
    <property type="entry name" value="MBOAT_fam"/>
</dbReference>
<keyword evidence="6" id="KW-0012">Acyltransferase</keyword>